<evidence type="ECO:0000256" key="2">
    <source>
        <dbReference type="ARBA" id="ARBA00023002"/>
    </source>
</evidence>
<comment type="caution">
    <text evidence="4">The sequence shown here is derived from an EMBL/GenBank/DDBJ whole genome shotgun (WGS) entry which is preliminary data.</text>
</comment>
<dbReference type="PROSITE" id="PS00061">
    <property type="entry name" value="ADH_SHORT"/>
    <property type="match status" value="1"/>
</dbReference>
<organism evidence="4 5">
    <name type="scientific">Edaphobacter modestus</name>
    <dbReference type="NCBI Taxonomy" id="388466"/>
    <lineage>
        <taxon>Bacteria</taxon>
        <taxon>Pseudomonadati</taxon>
        <taxon>Acidobacteriota</taxon>
        <taxon>Terriglobia</taxon>
        <taxon>Terriglobales</taxon>
        <taxon>Acidobacteriaceae</taxon>
        <taxon>Edaphobacter</taxon>
    </lineage>
</organism>
<dbReference type="AlphaFoldDB" id="A0A4Q7Y180"/>
<keyword evidence="5" id="KW-1185">Reference proteome</keyword>
<dbReference type="GO" id="GO:0016020">
    <property type="term" value="C:membrane"/>
    <property type="evidence" value="ECO:0007669"/>
    <property type="project" value="TreeGrafter"/>
</dbReference>
<evidence type="ECO:0000313" key="4">
    <source>
        <dbReference type="EMBL" id="RZU29781.1"/>
    </source>
</evidence>
<dbReference type="PRINTS" id="PR00080">
    <property type="entry name" value="SDRFAMILY"/>
</dbReference>
<protein>
    <submittedName>
        <fullName evidence="4">Putative oxidoreductase</fullName>
    </submittedName>
</protein>
<name>A0A4Q7Y180_9BACT</name>
<dbReference type="SUPFAM" id="SSF51735">
    <property type="entry name" value="NAD(P)-binding Rossmann-fold domains"/>
    <property type="match status" value="1"/>
</dbReference>
<accession>A0A4Q7Y180</accession>
<dbReference type="PANTHER" id="PTHR44196:SF1">
    <property type="entry name" value="DEHYDROGENASE_REDUCTASE SDR FAMILY MEMBER 7B"/>
    <property type="match status" value="1"/>
</dbReference>
<keyword evidence="2" id="KW-0560">Oxidoreductase</keyword>
<dbReference type="OrthoDB" id="9810734at2"/>
<dbReference type="InterPro" id="IPR020904">
    <property type="entry name" value="Sc_DH/Rdtase_CS"/>
</dbReference>
<dbReference type="EMBL" id="SHKW01000007">
    <property type="protein sequence ID" value="RZU29781.1"/>
    <property type="molecule type" value="Genomic_DNA"/>
</dbReference>
<proteinExistence type="inferred from homology"/>
<dbReference type="RefSeq" id="WP_130425102.1">
    <property type="nucleotide sequence ID" value="NZ_SHKW01000007.1"/>
</dbReference>
<dbReference type="Gene3D" id="3.40.50.720">
    <property type="entry name" value="NAD(P)-binding Rossmann-like Domain"/>
    <property type="match status" value="1"/>
</dbReference>
<dbReference type="PANTHER" id="PTHR44196">
    <property type="entry name" value="DEHYDROGENASE/REDUCTASE SDR FAMILY MEMBER 7B"/>
    <property type="match status" value="1"/>
</dbReference>
<dbReference type="Pfam" id="PF00106">
    <property type="entry name" value="adh_short"/>
    <property type="match status" value="1"/>
</dbReference>
<dbReference type="PRINTS" id="PR00081">
    <property type="entry name" value="GDHRDH"/>
</dbReference>
<dbReference type="GO" id="GO:0016491">
    <property type="term" value="F:oxidoreductase activity"/>
    <property type="evidence" value="ECO:0007669"/>
    <property type="project" value="UniProtKB-KW"/>
</dbReference>
<gene>
    <name evidence="4" type="ORF">BDD14_6399</name>
</gene>
<evidence type="ECO:0000256" key="1">
    <source>
        <dbReference type="ARBA" id="ARBA00006484"/>
    </source>
</evidence>
<evidence type="ECO:0000256" key="3">
    <source>
        <dbReference type="RuleBase" id="RU000363"/>
    </source>
</evidence>
<dbReference type="InterPro" id="IPR002347">
    <property type="entry name" value="SDR_fam"/>
</dbReference>
<dbReference type="InterPro" id="IPR036291">
    <property type="entry name" value="NAD(P)-bd_dom_sf"/>
</dbReference>
<evidence type="ECO:0000313" key="5">
    <source>
        <dbReference type="Proteomes" id="UP000292958"/>
    </source>
</evidence>
<comment type="similarity">
    <text evidence="1 3">Belongs to the short-chain dehydrogenases/reductases (SDR) family.</text>
</comment>
<dbReference type="Proteomes" id="UP000292958">
    <property type="component" value="Unassembled WGS sequence"/>
</dbReference>
<reference evidence="4 5" key="1">
    <citation type="submission" date="2019-02" db="EMBL/GenBank/DDBJ databases">
        <title>Genomic Encyclopedia of Archaeal and Bacterial Type Strains, Phase II (KMG-II): from individual species to whole genera.</title>
        <authorList>
            <person name="Goeker M."/>
        </authorList>
    </citation>
    <scope>NUCLEOTIDE SEQUENCE [LARGE SCALE GENOMIC DNA]</scope>
    <source>
        <strain evidence="4 5">DSM 18101</strain>
    </source>
</reference>
<sequence>MQLTGNTILITGGGSGIGRGLAEAFHKLGNKVIIAGRRKDVLDQTTSANPGMSSIPLDIDDPATILSFAKKIVAEHPALNVLINNSGIMRLEDLVNHPEDLSVPEATITTNLQGPIRLTSALLPHLTKQSHPVIMNVTSGLAFAPLAFAPVYSATKVALHSWTESLRYQLGRTGIQVIELVPPYLQTELTGSRQASDPMAMPLNDFIAESMQILQSQPEVAEVLVENVKPQRFAAESGTEGYNALVKSFNDAVAKMMSA</sequence>